<organism evidence="1 2">
    <name type="scientific">Bionectria ochroleuca</name>
    <name type="common">Gliocladium roseum</name>
    <dbReference type="NCBI Taxonomy" id="29856"/>
    <lineage>
        <taxon>Eukaryota</taxon>
        <taxon>Fungi</taxon>
        <taxon>Dikarya</taxon>
        <taxon>Ascomycota</taxon>
        <taxon>Pezizomycotina</taxon>
        <taxon>Sordariomycetes</taxon>
        <taxon>Hypocreomycetidae</taxon>
        <taxon>Hypocreales</taxon>
        <taxon>Bionectriaceae</taxon>
        <taxon>Clonostachys</taxon>
    </lineage>
</organism>
<dbReference type="Gene3D" id="1.10.600.10">
    <property type="entry name" value="Farnesyl Diphosphate Synthase"/>
    <property type="match status" value="1"/>
</dbReference>
<name>A0A8H7K791_BIOOC</name>
<reference evidence="1" key="1">
    <citation type="submission" date="2020-10" db="EMBL/GenBank/DDBJ databases">
        <title>High-Quality Genome Resource of Clonostachys rosea strain S41 by Oxford Nanopore Long-Read Sequencing.</title>
        <authorList>
            <person name="Wang H."/>
        </authorList>
    </citation>
    <scope>NUCLEOTIDE SEQUENCE</scope>
    <source>
        <strain evidence="1">S41</strain>
    </source>
</reference>
<dbReference type="Proteomes" id="UP000616885">
    <property type="component" value="Unassembled WGS sequence"/>
</dbReference>
<gene>
    <name evidence="1" type="ORF">IM811_017891</name>
</gene>
<dbReference type="InterPro" id="IPR008949">
    <property type="entry name" value="Isoprenoid_synthase_dom_sf"/>
</dbReference>
<comment type="caution">
    <text evidence="1">The sequence shown here is derived from an EMBL/GenBank/DDBJ whole genome shotgun (WGS) entry which is preliminary data.</text>
</comment>
<evidence type="ECO:0000313" key="1">
    <source>
        <dbReference type="EMBL" id="KAF9748386.1"/>
    </source>
</evidence>
<dbReference type="EMBL" id="JADCTT010000009">
    <property type="protein sequence ID" value="KAF9748386.1"/>
    <property type="molecule type" value="Genomic_DNA"/>
</dbReference>
<dbReference type="SUPFAM" id="SSF48576">
    <property type="entry name" value="Terpenoid synthases"/>
    <property type="match status" value="1"/>
</dbReference>
<protein>
    <recommendedName>
        <fullName evidence="3">Terpenoid synthase</fullName>
    </recommendedName>
</protein>
<proteinExistence type="predicted"/>
<dbReference type="AlphaFoldDB" id="A0A8H7K791"/>
<sequence>MAASSYTASNLLTQVQGQTMYVPPLDSLYSRWIQGVNPLVEKIRPLVEELLVRYVPQKEDLSHARASAYCLFAATYVFPPSISKSGGMDFRFNGLPRWYPDCDLPRLQFVVIYAIFLFFWDDNMDREEGSSDRELTYDINLGTQYRSEAKAYVNWHLGFEAKGCPEPDYRNPQLEMFGMAAKILRRMADKDTLRRFRDEVFLYVDSCQREQEDRLSGKFPSAQSYWETRLGTSSVYTFCAFSP</sequence>
<evidence type="ECO:0000313" key="2">
    <source>
        <dbReference type="Proteomes" id="UP000616885"/>
    </source>
</evidence>
<evidence type="ECO:0008006" key="3">
    <source>
        <dbReference type="Google" id="ProtNLM"/>
    </source>
</evidence>
<dbReference type="Pfam" id="PF19086">
    <property type="entry name" value="Terpene_syn_C_2"/>
    <property type="match status" value="1"/>
</dbReference>
<accession>A0A8H7K791</accession>